<accession>A0ABD6DDW2</accession>
<dbReference type="RefSeq" id="WP_256399795.1">
    <property type="nucleotide sequence ID" value="NZ_JANHJR010000002.1"/>
</dbReference>
<dbReference type="Gene3D" id="1.10.10.10">
    <property type="entry name" value="Winged helix-like DNA-binding domain superfamily/Winged helix DNA-binding domain"/>
    <property type="match status" value="1"/>
</dbReference>
<evidence type="ECO:0000259" key="1">
    <source>
        <dbReference type="Pfam" id="PF24035"/>
    </source>
</evidence>
<keyword evidence="3" id="KW-1185">Reference proteome</keyword>
<name>A0ABD6DDW2_9EURY</name>
<comment type="caution">
    <text evidence="2">The sequence shown here is derived from an EMBL/GenBank/DDBJ whole genome shotgun (WGS) entry which is preliminary data.</text>
</comment>
<dbReference type="Pfam" id="PF24035">
    <property type="entry name" value="DUF7344"/>
    <property type="match status" value="1"/>
</dbReference>
<organism evidence="2 3">
    <name type="scientific">Haloarchaeobius litoreus</name>
    <dbReference type="NCBI Taxonomy" id="755306"/>
    <lineage>
        <taxon>Archaea</taxon>
        <taxon>Methanobacteriati</taxon>
        <taxon>Methanobacteriota</taxon>
        <taxon>Stenosarchaea group</taxon>
        <taxon>Halobacteria</taxon>
        <taxon>Halobacteriales</taxon>
        <taxon>Halorubellaceae</taxon>
        <taxon>Haloarchaeobius</taxon>
    </lineage>
</organism>
<gene>
    <name evidence="2" type="ORF">ACFSBL_02435</name>
</gene>
<dbReference type="InterPro" id="IPR055768">
    <property type="entry name" value="DUF7344"/>
</dbReference>
<dbReference type="EMBL" id="JBHUDO010000001">
    <property type="protein sequence ID" value="MFD1644529.1"/>
    <property type="molecule type" value="Genomic_DNA"/>
</dbReference>
<dbReference type="SUPFAM" id="SSF46785">
    <property type="entry name" value="Winged helix' DNA-binding domain"/>
    <property type="match status" value="1"/>
</dbReference>
<reference evidence="2 3" key="1">
    <citation type="journal article" date="2019" name="Int. J. Syst. Evol. Microbiol.">
        <title>The Global Catalogue of Microorganisms (GCM) 10K type strain sequencing project: providing services to taxonomists for standard genome sequencing and annotation.</title>
        <authorList>
            <consortium name="The Broad Institute Genomics Platform"/>
            <consortium name="The Broad Institute Genome Sequencing Center for Infectious Disease"/>
            <person name="Wu L."/>
            <person name="Ma J."/>
        </authorList>
    </citation>
    <scope>NUCLEOTIDE SEQUENCE [LARGE SCALE GENOMIC DNA]</scope>
    <source>
        <strain evidence="2 3">CGMCC 1.10390</strain>
    </source>
</reference>
<evidence type="ECO:0000313" key="3">
    <source>
        <dbReference type="Proteomes" id="UP001597034"/>
    </source>
</evidence>
<dbReference type="InterPro" id="IPR036388">
    <property type="entry name" value="WH-like_DNA-bd_sf"/>
</dbReference>
<feature type="domain" description="DUF7344" evidence="1">
    <location>
        <begin position="18"/>
        <end position="82"/>
    </location>
</feature>
<evidence type="ECO:0000313" key="2">
    <source>
        <dbReference type="EMBL" id="MFD1644529.1"/>
    </source>
</evidence>
<sequence length="106" mass="12084">MDGLCHPTSLDRALESLAAEDRRRLLDELVERDGRSAVQLPDDLATAGEDEAAMHLRMRHIHLPKLAEAGFVDWDRERHTVRPGPCFDDVEPLLRLLRDHADELPE</sequence>
<dbReference type="InterPro" id="IPR036390">
    <property type="entry name" value="WH_DNA-bd_sf"/>
</dbReference>
<proteinExistence type="predicted"/>
<protein>
    <submittedName>
        <fullName evidence="2">Helix-turn-helix domain-containing protein</fullName>
    </submittedName>
</protein>
<dbReference type="AlphaFoldDB" id="A0ABD6DDW2"/>
<dbReference type="Proteomes" id="UP001597034">
    <property type="component" value="Unassembled WGS sequence"/>
</dbReference>